<dbReference type="Gene3D" id="1.10.10.60">
    <property type="entry name" value="Homeodomain-like"/>
    <property type="match status" value="1"/>
</dbReference>
<dbReference type="Gene3D" id="3.40.50.2300">
    <property type="match status" value="1"/>
</dbReference>
<dbReference type="GO" id="GO:0000160">
    <property type="term" value="P:phosphorelay signal transduction system"/>
    <property type="evidence" value="ECO:0007669"/>
    <property type="project" value="InterPro"/>
</dbReference>
<feature type="modified residue" description="4-aspartylphosphate" evidence="7">
    <location>
        <position position="77"/>
    </location>
</feature>
<keyword evidence="6" id="KW-0804">Transcription</keyword>
<dbReference type="GO" id="GO:0006355">
    <property type="term" value="P:regulation of DNA-templated transcription"/>
    <property type="evidence" value="ECO:0007669"/>
    <property type="project" value="InterPro"/>
</dbReference>
<dbReference type="Gene3D" id="1.10.8.60">
    <property type="match status" value="1"/>
</dbReference>
<dbReference type="FunFam" id="3.40.50.300:FF:000006">
    <property type="entry name" value="DNA-binding transcriptional regulator NtrC"/>
    <property type="match status" value="1"/>
</dbReference>
<dbReference type="GO" id="GO:0043565">
    <property type="term" value="F:sequence-specific DNA binding"/>
    <property type="evidence" value="ECO:0007669"/>
    <property type="project" value="InterPro"/>
</dbReference>
<evidence type="ECO:0000313" key="10">
    <source>
        <dbReference type="EMBL" id="TWT61356.1"/>
    </source>
</evidence>
<evidence type="ECO:0000256" key="5">
    <source>
        <dbReference type="ARBA" id="ARBA00023159"/>
    </source>
</evidence>
<dbReference type="PANTHER" id="PTHR32071:SF57">
    <property type="entry name" value="C4-DICARBOXYLATE TRANSPORT TRANSCRIPTIONAL REGULATORY PROTEIN DCTD"/>
    <property type="match status" value="1"/>
</dbReference>
<evidence type="ECO:0000256" key="7">
    <source>
        <dbReference type="PROSITE-ProRule" id="PRU00169"/>
    </source>
</evidence>
<dbReference type="FunFam" id="1.10.8.60:FF:000014">
    <property type="entry name" value="DNA-binding transcriptional regulator NtrC"/>
    <property type="match status" value="1"/>
</dbReference>
<dbReference type="AlphaFoldDB" id="A0A5C5XE16"/>
<keyword evidence="11" id="KW-1185">Reference proteome</keyword>
<dbReference type="Proteomes" id="UP000316095">
    <property type="component" value="Unassembled WGS sequence"/>
</dbReference>
<dbReference type="PROSITE" id="PS00675">
    <property type="entry name" value="SIGMA54_INTERACT_1"/>
    <property type="match status" value="1"/>
</dbReference>
<dbReference type="InterPro" id="IPR002078">
    <property type="entry name" value="Sigma_54_int"/>
</dbReference>
<dbReference type="Pfam" id="PF02954">
    <property type="entry name" value="HTH_8"/>
    <property type="match status" value="1"/>
</dbReference>
<feature type="domain" description="Sigma-54 factor interaction" evidence="8">
    <location>
        <begin position="168"/>
        <end position="397"/>
    </location>
</feature>
<dbReference type="Pfam" id="PF00072">
    <property type="entry name" value="Response_reg"/>
    <property type="match status" value="1"/>
</dbReference>
<dbReference type="InterPro" id="IPR009057">
    <property type="entry name" value="Homeodomain-like_sf"/>
</dbReference>
<dbReference type="InterPro" id="IPR001789">
    <property type="entry name" value="Sig_transdc_resp-reg_receiver"/>
</dbReference>
<dbReference type="PROSITE" id="PS50110">
    <property type="entry name" value="RESPONSE_REGULATORY"/>
    <property type="match status" value="1"/>
</dbReference>
<comment type="caution">
    <text evidence="10">The sequence shown here is derived from an EMBL/GenBank/DDBJ whole genome shotgun (WGS) entry which is preliminary data.</text>
</comment>
<dbReference type="SMART" id="SM00382">
    <property type="entry name" value="AAA"/>
    <property type="match status" value="1"/>
</dbReference>
<dbReference type="Pfam" id="PF25601">
    <property type="entry name" value="AAA_lid_14"/>
    <property type="match status" value="1"/>
</dbReference>
<dbReference type="InterPro" id="IPR002197">
    <property type="entry name" value="HTH_Fis"/>
</dbReference>
<dbReference type="InterPro" id="IPR025662">
    <property type="entry name" value="Sigma_54_int_dom_ATP-bd_1"/>
</dbReference>
<dbReference type="PANTHER" id="PTHR32071">
    <property type="entry name" value="TRANSCRIPTIONAL REGULATORY PROTEIN"/>
    <property type="match status" value="1"/>
</dbReference>
<dbReference type="Pfam" id="PF00158">
    <property type="entry name" value="Sigma54_activat"/>
    <property type="match status" value="1"/>
</dbReference>
<evidence type="ECO:0000256" key="6">
    <source>
        <dbReference type="ARBA" id="ARBA00023163"/>
    </source>
</evidence>
<evidence type="ECO:0000256" key="2">
    <source>
        <dbReference type="ARBA" id="ARBA00022840"/>
    </source>
</evidence>
<dbReference type="InterPro" id="IPR027417">
    <property type="entry name" value="P-loop_NTPase"/>
</dbReference>
<dbReference type="PRINTS" id="PR01590">
    <property type="entry name" value="HTHFIS"/>
</dbReference>
<evidence type="ECO:0000256" key="3">
    <source>
        <dbReference type="ARBA" id="ARBA00023015"/>
    </source>
</evidence>
<evidence type="ECO:0000256" key="1">
    <source>
        <dbReference type="ARBA" id="ARBA00022741"/>
    </source>
</evidence>
<organism evidence="10 11">
    <name type="scientific">Rubinisphaera italica</name>
    <dbReference type="NCBI Taxonomy" id="2527969"/>
    <lineage>
        <taxon>Bacteria</taxon>
        <taxon>Pseudomonadati</taxon>
        <taxon>Planctomycetota</taxon>
        <taxon>Planctomycetia</taxon>
        <taxon>Planctomycetales</taxon>
        <taxon>Planctomycetaceae</taxon>
        <taxon>Rubinisphaera</taxon>
    </lineage>
</organism>
<dbReference type="SUPFAM" id="SSF52172">
    <property type="entry name" value="CheY-like"/>
    <property type="match status" value="1"/>
</dbReference>
<protein>
    <submittedName>
        <fullName evidence="10">Transcriptional regulatory protein ZraR</fullName>
    </submittedName>
</protein>
<accession>A0A5C5XE16</accession>
<reference evidence="10 11" key="1">
    <citation type="submission" date="2019-02" db="EMBL/GenBank/DDBJ databases">
        <title>Deep-cultivation of Planctomycetes and their phenomic and genomic characterization uncovers novel biology.</title>
        <authorList>
            <person name="Wiegand S."/>
            <person name="Jogler M."/>
            <person name="Boedeker C."/>
            <person name="Pinto D."/>
            <person name="Vollmers J."/>
            <person name="Rivas-Marin E."/>
            <person name="Kohn T."/>
            <person name="Peeters S.H."/>
            <person name="Heuer A."/>
            <person name="Rast P."/>
            <person name="Oberbeckmann S."/>
            <person name="Bunk B."/>
            <person name="Jeske O."/>
            <person name="Meyerdierks A."/>
            <person name="Storesund J.E."/>
            <person name="Kallscheuer N."/>
            <person name="Luecker S."/>
            <person name="Lage O.M."/>
            <person name="Pohl T."/>
            <person name="Merkel B.J."/>
            <person name="Hornburger P."/>
            <person name="Mueller R.-W."/>
            <person name="Bruemmer F."/>
            <person name="Labrenz M."/>
            <person name="Spormann A.M."/>
            <person name="Op Den Camp H."/>
            <person name="Overmann J."/>
            <person name="Amann R."/>
            <person name="Jetten M.S.M."/>
            <person name="Mascher T."/>
            <person name="Medema M.H."/>
            <person name="Devos D.P."/>
            <person name="Kaster A.-K."/>
            <person name="Ovreas L."/>
            <person name="Rohde M."/>
            <person name="Galperin M.Y."/>
            <person name="Jogler C."/>
        </authorList>
    </citation>
    <scope>NUCLEOTIDE SEQUENCE [LARGE SCALE GENOMIC DNA]</scope>
    <source>
        <strain evidence="10 11">Pan54</strain>
    </source>
</reference>
<dbReference type="InterPro" id="IPR025944">
    <property type="entry name" value="Sigma_54_int_dom_CS"/>
</dbReference>
<name>A0A5C5XE16_9PLAN</name>
<dbReference type="CDD" id="cd00009">
    <property type="entry name" value="AAA"/>
    <property type="match status" value="1"/>
</dbReference>
<dbReference type="EMBL" id="SJPG01000001">
    <property type="protein sequence ID" value="TWT61356.1"/>
    <property type="molecule type" value="Genomic_DNA"/>
</dbReference>
<dbReference type="InterPro" id="IPR058031">
    <property type="entry name" value="AAA_lid_NorR"/>
</dbReference>
<keyword evidence="1" id="KW-0547">Nucleotide-binding</keyword>
<keyword evidence="7" id="KW-0597">Phosphoprotein</keyword>
<evidence type="ECO:0000259" key="8">
    <source>
        <dbReference type="PROSITE" id="PS50045"/>
    </source>
</evidence>
<evidence type="ECO:0000313" key="11">
    <source>
        <dbReference type="Proteomes" id="UP000316095"/>
    </source>
</evidence>
<dbReference type="GO" id="GO:0005524">
    <property type="term" value="F:ATP binding"/>
    <property type="evidence" value="ECO:0007669"/>
    <property type="project" value="UniProtKB-KW"/>
</dbReference>
<proteinExistence type="predicted"/>
<dbReference type="SUPFAM" id="SSF52540">
    <property type="entry name" value="P-loop containing nucleoside triphosphate hydrolases"/>
    <property type="match status" value="1"/>
</dbReference>
<keyword evidence="2" id="KW-0067">ATP-binding</keyword>
<sequence>MVEAVLNNPPCSFPIMRKPSVSMDDEFHILIVDDEPNIRSGLQKGLANDANFIATAGNVSEALEKFDSGHYQIVIADVRLPGDQNGLDLVSLVQERNPDSTVIVITAHGTVETAVDAMRRGAFDFITKPVDLNLIRQQVRKAKTHHRLRSENKVLKDRLADAGAVSGIIGNCAAMQDVFEQIRQVASTDATVFIQGESGTGKELIARALHDLSSRSSGPFVAVNLGALPETLLESELFGHEKGSFTGASRQKPGCFEQSRRGTLFLDEVTEIPAKSQVDLLRVLETNRYTRVGGEELLTSDSRIVSATNKDIEQLIEDGSFRDDLYYRLNIIPIRVPALRERREDIPLLADHFLNHFCQRHNRSIKQLSSKAMHVLTAANWPGNVRQLRNVMERLVVTIREETIEDENLPAELSQTDGTTTATVRTLAEVTEYAEKDAIQAALAASDFHREQTAKALGVSVRTLHYKMSRYGLH</sequence>
<dbReference type="InterPro" id="IPR003593">
    <property type="entry name" value="AAA+_ATPase"/>
</dbReference>
<dbReference type="Gene3D" id="3.40.50.300">
    <property type="entry name" value="P-loop containing nucleotide triphosphate hydrolases"/>
    <property type="match status" value="1"/>
</dbReference>
<keyword evidence="5" id="KW-0010">Activator</keyword>
<dbReference type="InterPro" id="IPR011006">
    <property type="entry name" value="CheY-like_superfamily"/>
</dbReference>
<gene>
    <name evidence="10" type="primary">zraR_4</name>
    <name evidence="10" type="ORF">Pan54_20920</name>
</gene>
<dbReference type="SUPFAM" id="SSF46689">
    <property type="entry name" value="Homeodomain-like"/>
    <property type="match status" value="1"/>
</dbReference>
<dbReference type="SMART" id="SM00448">
    <property type="entry name" value="REC"/>
    <property type="match status" value="1"/>
</dbReference>
<dbReference type="PROSITE" id="PS00688">
    <property type="entry name" value="SIGMA54_INTERACT_3"/>
    <property type="match status" value="1"/>
</dbReference>
<keyword evidence="3" id="KW-0805">Transcription regulation</keyword>
<keyword evidence="4" id="KW-0238">DNA-binding</keyword>
<evidence type="ECO:0000256" key="4">
    <source>
        <dbReference type="ARBA" id="ARBA00023125"/>
    </source>
</evidence>
<evidence type="ECO:0000259" key="9">
    <source>
        <dbReference type="PROSITE" id="PS50110"/>
    </source>
</evidence>
<feature type="domain" description="Response regulatory" evidence="9">
    <location>
        <begin position="28"/>
        <end position="143"/>
    </location>
</feature>
<dbReference type="PROSITE" id="PS50045">
    <property type="entry name" value="SIGMA54_INTERACT_4"/>
    <property type="match status" value="1"/>
</dbReference>